<sequence length="594" mass="66712">MKVQRCYDKKYDVVVIGGGMSGINAAIAAARHGAKTAIIHARPVLGGNASSEIRMHIAGANCHLSKKDLTETGIIEELLLENKQRNPYQSFSIWDSVLWEKVRFQNNLDCYLNTSMDSVETCDNKIKSVICHQITTETTYNFSADIFIDATGNGTLGFFAGAEYQIGSDNINQTNASKNSNEYKIGSTLMFIAEDMGEPVKFKKPSWAYSFDKEELKFRSHDNNGVKEHDTDSGYWWIELEGFSRDIVGDHERINEDIYKYIYGIWDYIKNSGDYEAENYALTWVGTVPCGSESRRLVGDYILNKNDIYTNRIFNDAVAYGGWPIDEHPQTGIFRQGPPKPDINFPGAYTIPYRCYYSRNIENLMMVGRNISTTKVALSSTRVMGTCSVGGQAVGTAAALAVKYNCTPREVALYMDELQQTLLKDDCYIPGYINTASADLLMDASVSAKSFISGCEPDNVINGMTRTVGDKKNCWESNKISEKGETISVTVPSATAMRQLRLTFDSNLNQEIIPSMTNSVRKSQIKGMPIELVKNYEIRVYNGDELTYFKEVTNNYQRLNIHELPESTCGNRIDVTVLETHGYSNARIFEIRAY</sequence>
<keyword evidence="5" id="KW-0411">Iron-sulfur</keyword>
<dbReference type="InterPro" id="IPR036188">
    <property type="entry name" value="FAD/NAD-bd_sf"/>
</dbReference>
<evidence type="ECO:0000256" key="3">
    <source>
        <dbReference type="ARBA" id="ARBA00023002"/>
    </source>
</evidence>
<dbReference type="Gene3D" id="3.50.50.60">
    <property type="entry name" value="FAD/NAD(P)-binding domain"/>
    <property type="match status" value="1"/>
</dbReference>
<dbReference type="STRING" id="1330534.L323_12945"/>
<keyword evidence="3" id="KW-0560">Oxidoreductase</keyword>
<dbReference type="PANTHER" id="PTHR43498:SF1">
    <property type="entry name" value="COB--COM HETERODISULFIDE REDUCTASE IRON-SULFUR SUBUNIT A"/>
    <property type="match status" value="1"/>
</dbReference>
<keyword evidence="1" id="KW-0004">4Fe-4S</keyword>
<dbReference type="PRINTS" id="PR00411">
    <property type="entry name" value="PNDRDTASEI"/>
</dbReference>
<keyword evidence="4" id="KW-0408">Iron</keyword>
<evidence type="ECO:0000256" key="5">
    <source>
        <dbReference type="ARBA" id="ARBA00023014"/>
    </source>
</evidence>
<organism evidence="6 7">
    <name type="scientific">Ruminiclostridium papyrosolvens C7</name>
    <dbReference type="NCBI Taxonomy" id="1330534"/>
    <lineage>
        <taxon>Bacteria</taxon>
        <taxon>Bacillati</taxon>
        <taxon>Bacillota</taxon>
        <taxon>Clostridia</taxon>
        <taxon>Eubacteriales</taxon>
        <taxon>Oscillospiraceae</taxon>
        <taxon>Ruminiclostridium</taxon>
    </lineage>
</organism>
<reference evidence="6 7" key="1">
    <citation type="journal article" date="2013" name="Genome Announc.">
        <title>Draft Genome Sequence of the Cellulolytic Bacterium Clostridium papyrosolvens C7 (ATCC 700395).</title>
        <authorList>
            <person name="Zepeda V."/>
            <person name="Dassa B."/>
            <person name="Borovok I."/>
            <person name="Lamed R."/>
            <person name="Bayer E.A."/>
            <person name="Cate J.H."/>
        </authorList>
    </citation>
    <scope>NUCLEOTIDE SEQUENCE [LARGE SCALE GENOMIC DNA]</scope>
    <source>
        <strain evidence="6 7">C7</strain>
    </source>
</reference>
<evidence type="ECO:0000256" key="1">
    <source>
        <dbReference type="ARBA" id="ARBA00022485"/>
    </source>
</evidence>
<dbReference type="GO" id="GO:0046872">
    <property type="term" value="F:metal ion binding"/>
    <property type="evidence" value="ECO:0007669"/>
    <property type="project" value="UniProtKB-KW"/>
</dbReference>
<proteinExistence type="predicted"/>
<evidence type="ECO:0000313" key="6">
    <source>
        <dbReference type="EMBL" id="EPR10353.1"/>
    </source>
</evidence>
<dbReference type="EMBL" id="ATAY01000063">
    <property type="protein sequence ID" value="EPR10353.1"/>
    <property type="molecule type" value="Genomic_DNA"/>
</dbReference>
<accession>U4R0S1</accession>
<dbReference type="Gene3D" id="2.60.120.260">
    <property type="entry name" value="Galactose-binding domain-like"/>
    <property type="match status" value="1"/>
</dbReference>
<keyword evidence="2" id="KW-0479">Metal-binding</keyword>
<dbReference type="PANTHER" id="PTHR43498">
    <property type="entry name" value="FERREDOXIN:COB-COM HETERODISULFIDE REDUCTASE SUBUNIT A"/>
    <property type="match status" value="1"/>
</dbReference>
<comment type="caution">
    <text evidence="6">The sequence shown here is derived from an EMBL/GenBank/DDBJ whole genome shotgun (WGS) entry which is preliminary data.</text>
</comment>
<dbReference type="PATRIC" id="fig|1330534.3.peg.2565"/>
<dbReference type="Proteomes" id="UP000016860">
    <property type="component" value="Unassembled WGS sequence"/>
</dbReference>
<gene>
    <name evidence="6" type="ORF">L323_12945</name>
</gene>
<dbReference type="SUPFAM" id="SSF51905">
    <property type="entry name" value="FAD/NAD(P)-binding domain"/>
    <property type="match status" value="1"/>
</dbReference>
<name>U4R0S1_9FIRM</name>
<evidence type="ECO:0000256" key="4">
    <source>
        <dbReference type="ARBA" id="ARBA00023004"/>
    </source>
</evidence>
<dbReference type="GO" id="GO:0051539">
    <property type="term" value="F:4 iron, 4 sulfur cluster binding"/>
    <property type="evidence" value="ECO:0007669"/>
    <property type="project" value="UniProtKB-KW"/>
</dbReference>
<dbReference type="Pfam" id="PF12831">
    <property type="entry name" value="FAD_oxidored"/>
    <property type="match status" value="1"/>
</dbReference>
<evidence type="ECO:0000313" key="7">
    <source>
        <dbReference type="Proteomes" id="UP000016860"/>
    </source>
</evidence>
<dbReference type="InterPro" id="IPR039650">
    <property type="entry name" value="HdrA-like"/>
</dbReference>
<dbReference type="AlphaFoldDB" id="U4R0S1"/>
<dbReference type="GO" id="GO:0016491">
    <property type="term" value="F:oxidoreductase activity"/>
    <property type="evidence" value="ECO:0007669"/>
    <property type="project" value="UniProtKB-KW"/>
</dbReference>
<evidence type="ECO:0000256" key="2">
    <source>
        <dbReference type="ARBA" id="ARBA00022723"/>
    </source>
</evidence>
<dbReference type="OrthoDB" id="9759982at2"/>
<protein>
    <submittedName>
        <fullName evidence="6">FAD-dependent oxidoreductase</fullName>
    </submittedName>
</protein>
<dbReference type="RefSeq" id="WP_020816063.1">
    <property type="nucleotide sequence ID" value="NZ_ATAY01000063.1"/>
</dbReference>